<name>A0AAW1Q7J5_9CHLO</name>
<dbReference type="GO" id="GO:0005730">
    <property type="term" value="C:nucleolus"/>
    <property type="evidence" value="ECO:0007669"/>
    <property type="project" value="UniProtKB-SubCell"/>
</dbReference>
<dbReference type="Proteomes" id="UP001438707">
    <property type="component" value="Unassembled WGS sequence"/>
</dbReference>
<evidence type="ECO:0000256" key="1">
    <source>
        <dbReference type="ARBA" id="ARBA00004604"/>
    </source>
</evidence>
<dbReference type="InterPro" id="IPR001680">
    <property type="entry name" value="WD40_rpt"/>
</dbReference>
<dbReference type="GO" id="GO:0000027">
    <property type="term" value="P:ribosomal large subunit assembly"/>
    <property type="evidence" value="ECO:0007669"/>
    <property type="project" value="TreeGrafter"/>
</dbReference>
<dbReference type="InterPro" id="IPR012972">
    <property type="entry name" value="NLE"/>
</dbReference>
<proteinExistence type="predicted"/>
<dbReference type="SUPFAM" id="SSF50978">
    <property type="entry name" value="WD40 repeat-like"/>
    <property type="match status" value="1"/>
</dbReference>
<dbReference type="CDD" id="cd00200">
    <property type="entry name" value="WD40"/>
    <property type="match status" value="1"/>
</dbReference>
<feature type="repeat" description="WD" evidence="5">
    <location>
        <begin position="156"/>
        <end position="197"/>
    </location>
</feature>
<dbReference type="InterPro" id="IPR036322">
    <property type="entry name" value="WD40_repeat_dom_sf"/>
</dbReference>
<dbReference type="PANTHER" id="PTHR19848">
    <property type="entry name" value="WD40 REPEAT PROTEIN"/>
    <property type="match status" value="1"/>
</dbReference>
<dbReference type="PRINTS" id="PR00320">
    <property type="entry name" value="GPROTEINBRPT"/>
</dbReference>
<dbReference type="InterPro" id="IPR019775">
    <property type="entry name" value="WD40_repeat_CS"/>
</dbReference>
<evidence type="ECO:0000256" key="4">
    <source>
        <dbReference type="ARBA" id="ARBA00023242"/>
    </source>
</evidence>
<feature type="repeat" description="WD" evidence="5">
    <location>
        <begin position="365"/>
        <end position="406"/>
    </location>
</feature>
<protein>
    <recommendedName>
        <fullName evidence="6">NLE domain-containing protein</fullName>
    </recommendedName>
</protein>
<sequence length="482" mass="52464">MAVASEPPAKRSKVEEGPANVILQFESETGDLTGPLLDVPDTVTPQQLEVLLNNLLQQGDPLPYAFFLQDHELAGELSTHLKKQQVSIEAALRVVYRPQALFRVRPVTRCTASMPGHAEAVLAVAFSPSGKQLASGSGDTSLRLWDLGTQTSEHTCQGHKNWVLAVSWSPDGCVVASADMDGVIWLWHSSDGSPIGCCKGHRKWVTSLAWEPAHAALPSRRFCSGSKDTTVRVWDAITRQCLFSMSSHTMAITCVAWGGEGLLYSSARDCSINVWDAQDGKLVRSLPGHGHWVNTLALSTEHALRSGAHDEHGLSLAEPDEAKRVAKERYAAASKGQPEKLVSGSDDNTLYMWQPSTSKKSLARMTGHMQLVNQVQFSPDGRWVASASFDKAIKLWNGADGSFVANFRGHVGAVYQVAWSSDSRLLVSGSKDSTLKVWDIKTRKLKLDLPGHADEIFAVDWSPDGSAVASGGKDKILKLWRH</sequence>
<dbReference type="PRINTS" id="PR00319">
    <property type="entry name" value="GPROTEINB"/>
</dbReference>
<evidence type="ECO:0000256" key="3">
    <source>
        <dbReference type="ARBA" id="ARBA00022737"/>
    </source>
</evidence>
<comment type="caution">
    <text evidence="7">The sequence shown here is derived from an EMBL/GenBank/DDBJ whole genome shotgun (WGS) entry which is preliminary data.</text>
</comment>
<keyword evidence="8" id="KW-1185">Reference proteome</keyword>
<reference evidence="7 8" key="1">
    <citation type="journal article" date="2024" name="Nat. Commun.">
        <title>Phylogenomics reveals the evolutionary origins of lichenization in chlorophyte algae.</title>
        <authorList>
            <person name="Puginier C."/>
            <person name="Libourel C."/>
            <person name="Otte J."/>
            <person name="Skaloud P."/>
            <person name="Haon M."/>
            <person name="Grisel S."/>
            <person name="Petersen M."/>
            <person name="Berrin J.G."/>
            <person name="Delaux P.M."/>
            <person name="Dal Grande F."/>
            <person name="Keller J."/>
        </authorList>
    </citation>
    <scope>NUCLEOTIDE SEQUENCE [LARGE SCALE GENOMIC DNA]</scope>
    <source>
        <strain evidence="7 8">SAG 2145</strain>
    </source>
</reference>
<dbReference type="Pfam" id="PF08154">
    <property type="entry name" value="NLE"/>
    <property type="match status" value="1"/>
</dbReference>
<dbReference type="InterPro" id="IPR001632">
    <property type="entry name" value="WD40_G-protein_beta-like"/>
</dbReference>
<comment type="subcellular location">
    <subcellularLocation>
        <location evidence="1">Nucleus</location>
        <location evidence="1">Nucleolus</location>
    </subcellularLocation>
</comment>
<evidence type="ECO:0000313" key="8">
    <source>
        <dbReference type="Proteomes" id="UP001438707"/>
    </source>
</evidence>
<keyword evidence="2 5" id="KW-0853">WD repeat</keyword>
<dbReference type="PROSITE" id="PS50294">
    <property type="entry name" value="WD_REPEATS_REGION"/>
    <property type="match status" value="7"/>
</dbReference>
<dbReference type="SMART" id="SM00320">
    <property type="entry name" value="WD40"/>
    <property type="match status" value="8"/>
</dbReference>
<dbReference type="PANTHER" id="PTHR19848:SF0">
    <property type="entry name" value="NOTCHLESS PROTEIN HOMOLOG 1"/>
    <property type="match status" value="1"/>
</dbReference>
<evidence type="ECO:0000313" key="7">
    <source>
        <dbReference type="EMBL" id="KAK9816282.1"/>
    </source>
</evidence>
<feature type="repeat" description="WD" evidence="5">
    <location>
        <begin position="407"/>
        <end position="448"/>
    </location>
</feature>
<dbReference type="Pfam" id="PF00400">
    <property type="entry name" value="WD40"/>
    <property type="match status" value="7"/>
</dbReference>
<accession>A0AAW1Q7J5</accession>
<feature type="repeat" description="WD" evidence="5">
    <location>
        <begin position="198"/>
        <end position="244"/>
    </location>
</feature>
<organism evidence="7 8">
    <name type="scientific">Apatococcus lobatus</name>
    <dbReference type="NCBI Taxonomy" id="904363"/>
    <lineage>
        <taxon>Eukaryota</taxon>
        <taxon>Viridiplantae</taxon>
        <taxon>Chlorophyta</taxon>
        <taxon>core chlorophytes</taxon>
        <taxon>Trebouxiophyceae</taxon>
        <taxon>Chlorellales</taxon>
        <taxon>Chlorellaceae</taxon>
        <taxon>Apatococcus</taxon>
    </lineage>
</organism>
<evidence type="ECO:0000259" key="6">
    <source>
        <dbReference type="Pfam" id="PF08154"/>
    </source>
</evidence>
<keyword evidence="4" id="KW-0539">Nucleus</keyword>
<feature type="repeat" description="WD" evidence="5">
    <location>
        <begin position="114"/>
        <end position="155"/>
    </location>
</feature>
<dbReference type="InterPro" id="IPR015943">
    <property type="entry name" value="WD40/YVTN_repeat-like_dom_sf"/>
</dbReference>
<dbReference type="PROSITE" id="PS50082">
    <property type="entry name" value="WD_REPEATS_2"/>
    <property type="match status" value="7"/>
</dbReference>
<dbReference type="PROSITE" id="PS00678">
    <property type="entry name" value="WD_REPEATS_1"/>
    <property type="match status" value="3"/>
</dbReference>
<feature type="repeat" description="WD" evidence="5">
    <location>
        <begin position="449"/>
        <end position="482"/>
    </location>
</feature>
<evidence type="ECO:0000256" key="2">
    <source>
        <dbReference type="ARBA" id="ARBA00022574"/>
    </source>
</evidence>
<feature type="domain" description="NLE" evidence="6">
    <location>
        <begin position="22"/>
        <end position="81"/>
    </location>
</feature>
<dbReference type="EMBL" id="JALJOS010000081">
    <property type="protein sequence ID" value="KAK9816282.1"/>
    <property type="molecule type" value="Genomic_DNA"/>
</dbReference>
<feature type="repeat" description="WD" evidence="5">
    <location>
        <begin position="245"/>
        <end position="285"/>
    </location>
</feature>
<keyword evidence="3" id="KW-0677">Repeat</keyword>
<dbReference type="AlphaFoldDB" id="A0AAW1Q7J5"/>
<dbReference type="InterPro" id="IPR020472">
    <property type="entry name" value="WD40_PAC1"/>
</dbReference>
<evidence type="ECO:0000256" key="5">
    <source>
        <dbReference type="PROSITE-ProRule" id="PRU00221"/>
    </source>
</evidence>
<gene>
    <name evidence="7" type="ORF">WJX74_002986</name>
</gene>
<dbReference type="Gene3D" id="2.130.10.10">
    <property type="entry name" value="YVTN repeat-like/Quinoprotein amine dehydrogenase"/>
    <property type="match status" value="1"/>
</dbReference>